<evidence type="ECO:0000256" key="1">
    <source>
        <dbReference type="SAM" id="SignalP"/>
    </source>
</evidence>
<keyword evidence="4" id="KW-1185">Reference proteome</keyword>
<feature type="signal peptide" evidence="1">
    <location>
        <begin position="1"/>
        <end position="24"/>
    </location>
</feature>
<dbReference type="Gene3D" id="1.10.10.10">
    <property type="entry name" value="Winged helix-like DNA-binding domain superfamily/Winged helix DNA-binding domain"/>
    <property type="match status" value="1"/>
</dbReference>
<feature type="domain" description="Peptidase S74" evidence="2">
    <location>
        <begin position="614"/>
        <end position="711"/>
    </location>
</feature>
<proteinExistence type="predicted"/>
<dbReference type="InterPro" id="IPR036388">
    <property type="entry name" value="WH-like_DNA-bd_sf"/>
</dbReference>
<dbReference type="Proteomes" id="UP001062165">
    <property type="component" value="Chromosome"/>
</dbReference>
<feature type="chain" id="PRO_5046840499" evidence="1">
    <location>
        <begin position="25"/>
        <end position="749"/>
    </location>
</feature>
<protein>
    <submittedName>
        <fullName evidence="3">Tail fiber domain-containing protein</fullName>
    </submittedName>
</protein>
<gene>
    <name evidence="3" type="ORF">N7E81_16630</name>
</gene>
<dbReference type="PROSITE" id="PS51688">
    <property type="entry name" value="ICA"/>
    <property type="match status" value="1"/>
</dbReference>
<sequence length="749" mass="79553">MKFIYNSCTAWLCIAVLSISNALAQSSQLIPFQGTLYDQGTALTDEVNITFTIDDPAWSETHTGVSVVQGLYSVVLGETTAFPADLFVVGTTPELTVSIGGTDVATVPLYAPYISEGIVANHMPASITRTFNEDAPEHNALTVIAEGTGAGQTAAIEGVAQSTTYNTGVEGFASSSAGNTESQNGMYGSASGSGTGSHRGVYGVAQGAGKYNYGLKGNAQGSGNGDEGYNYGEGSVNFGVEGTASGNNWNNTGVEGSNYGTSGKWNFGVHGISNAGTGTEVENTGVAGRAYGSGKNVGVYGVAGNGTENWAGYFEGDVNVNGQLMVNGQLVSTGSSGPQGEYDSVLVKNTNGDVRGILSSKDNGGLDLYDGLGEKTFELMSNETASHFFMYNENVKTNGNRYPVFWMKNNATNSYWQQLGIPLADDPDWEKTGAAYQIANGNSASFTLETGNRGKVYMNATEEYGTLSLFAQDWKTNIEMGAKFWEATNGTQLPYFKMQGSVETDDGQGGTALPDLVWINAVHDDNDGSEFGEVALNSTNGSSFSVNPNGLNFGQNAYDNGIVMNHDQANGAILEMYNGSTAQIVLNGSNGDASFQRNVWAETFESPNGLNITSDQRFKKNVKSIDNALAKTQQLNGYTYRWNKLAEKQKGITSKEEQVGVLAQELEVVFPQLVKTDDEGYKSVNYAALTAVLIEAVKELSSEVDHLKTENTELKAELTQVGQLAVKMELIEKLLAKQALEANGATVSR</sequence>
<evidence type="ECO:0000313" key="4">
    <source>
        <dbReference type="Proteomes" id="UP001062165"/>
    </source>
</evidence>
<accession>A0ABY6CYJ2</accession>
<keyword evidence="1" id="KW-0732">Signal</keyword>
<dbReference type="Pfam" id="PF13884">
    <property type="entry name" value="Peptidase_S74"/>
    <property type="match status" value="1"/>
</dbReference>
<name>A0ABY6CYJ2_9BACT</name>
<dbReference type="InterPro" id="IPR030392">
    <property type="entry name" value="S74_ICA"/>
</dbReference>
<dbReference type="RefSeq" id="WP_263050725.1">
    <property type="nucleotide sequence ID" value="NZ_CP106735.1"/>
</dbReference>
<evidence type="ECO:0000313" key="3">
    <source>
        <dbReference type="EMBL" id="UXX78981.1"/>
    </source>
</evidence>
<reference evidence="3" key="1">
    <citation type="submission" date="2022-10" db="EMBL/GenBank/DDBJ databases">
        <title>Comparative genomics and taxonomic characterization of three novel marine species of genus Reichenbachiella exhibiting antioxidant and polysaccharide degradation activities.</title>
        <authorList>
            <person name="Muhammad N."/>
            <person name="Lee Y.-J."/>
            <person name="Ko J."/>
            <person name="Kim S.-G."/>
        </authorList>
    </citation>
    <scope>NUCLEOTIDE SEQUENCE</scope>
    <source>
        <strain evidence="3">Wsw4-B4</strain>
    </source>
</reference>
<organism evidence="3 4">
    <name type="scientific">Reichenbachiella carrageenanivorans</name>
    <dbReference type="NCBI Taxonomy" id="2979869"/>
    <lineage>
        <taxon>Bacteria</taxon>
        <taxon>Pseudomonadati</taxon>
        <taxon>Bacteroidota</taxon>
        <taxon>Cytophagia</taxon>
        <taxon>Cytophagales</taxon>
        <taxon>Reichenbachiellaceae</taxon>
        <taxon>Reichenbachiella</taxon>
    </lineage>
</organism>
<evidence type="ECO:0000259" key="2">
    <source>
        <dbReference type="PROSITE" id="PS51688"/>
    </source>
</evidence>
<dbReference type="EMBL" id="CP106735">
    <property type="protein sequence ID" value="UXX78981.1"/>
    <property type="molecule type" value="Genomic_DNA"/>
</dbReference>